<protein>
    <recommendedName>
        <fullName evidence="4">PH domain-containing protein</fullName>
    </recommendedName>
</protein>
<comment type="caution">
    <text evidence="2">The sequence shown here is derived from an EMBL/GenBank/DDBJ whole genome shotgun (WGS) entry which is preliminary data.</text>
</comment>
<evidence type="ECO:0008006" key="4">
    <source>
        <dbReference type="Google" id="ProtNLM"/>
    </source>
</evidence>
<evidence type="ECO:0000256" key="1">
    <source>
        <dbReference type="SAM" id="Phobius"/>
    </source>
</evidence>
<keyword evidence="1" id="KW-0812">Transmembrane</keyword>
<dbReference type="OrthoDB" id="4167017at2"/>
<evidence type="ECO:0000313" key="3">
    <source>
        <dbReference type="Proteomes" id="UP000319103"/>
    </source>
</evidence>
<sequence>MLLGALAFVALGVGLLIWHGSVKAVIGGVLAVPFFGACAVLYGIRLVKGRPELIIDQAGVEHAQLGRIAWQEIAGLRIREMTVRSAKQRFIELLLHDPAGYLARAPRLVKMTASGNRGLGFGPANISANTLPVGSEEVIAAMLRHQPQLAVYR</sequence>
<keyword evidence="3" id="KW-1185">Reference proteome</keyword>
<dbReference type="Proteomes" id="UP000319103">
    <property type="component" value="Unassembled WGS sequence"/>
</dbReference>
<name>A0A540WFU2_9ACTN</name>
<dbReference type="InterPro" id="IPR048136">
    <property type="entry name" value="STM3941-like"/>
</dbReference>
<keyword evidence="1" id="KW-1133">Transmembrane helix</keyword>
<keyword evidence="1" id="KW-0472">Membrane</keyword>
<dbReference type="EMBL" id="VIGB01000003">
    <property type="protein sequence ID" value="TQF07832.1"/>
    <property type="molecule type" value="Genomic_DNA"/>
</dbReference>
<accession>A0A540WFU2</accession>
<reference evidence="2 3" key="1">
    <citation type="submission" date="2019-06" db="EMBL/GenBank/DDBJ databases">
        <title>Description of Kitasatospora acidophila sp. nov. isolated from pine grove soil, and reclassification of Streptomyces novaecaesareae to Kitasatospora novaeceasareae comb. nov.</title>
        <authorList>
            <person name="Kim M.J."/>
        </authorList>
    </citation>
    <scope>NUCLEOTIDE SEQUENCE [LARGE SCALE GENOMIC DNA]</scope>
    <source>
        <strain evidence="2 3">MMS16-CNU292</strain>
    </source>
</reference>
<evidence type="ECO:0000313" key="2">
    <source>
        <dbReference type="EMBL" id="TQF07832.1"/>
    </source>
</evidence>
<dbReference type="NCBIfam" id="NF041635">
    <property type="entry name" value="STM3941_fam"/>
    <property type="match status" value="1"/>
</dbReference>
<proteinExistence type="predicted"/>
<dbReference type="AlphaFoldDB" id="A0A540WFU2"/>
<feature type="transmembrane region" description="Helical" evidence="1">
    <location>
        <begin position="24"/>
        <end position="44"/>
    </location>
</feature>
<organism evidence="2 3">
    <name type="scientific">Kitasatospora acidiphila</name>
    <dbReference type="NCBI Taxonomy" id="2567942"/>
    <lineage>
        <taxon>Bacteria</taxon>
        <taxon>Bacillati</taxon>
        <taxon>Actinomycetota</taxon>
        <taxon>Actinomycetes</taxon>
        <taxon>Kitasatosporales</taxon>
        <taxon>Streptomycetaceae</taxon>
        <taxon>Kitasatospora</taxon>
    </lineage>
</organism>
<gene>
    <name evidence="2" type="ORF">E6W39_37960</name>
</gene>